<accession>A0A0W0ZB61</accession>
<dbReference type="Gene3D" id="3.40.50.2000">
    <property type="entry name" value="Glycogen Phosphorylase B"/>
    <property type="match status" value="2"/>
</dbReference>
<evidence type="ECO:0000259" key="2">
    <source>
        <dbReference type="Pfam" id="PF13579"/>
    </source>
</evidence>
<dbReference type="GO" id="GO:0016757">
    <property type="term" value="F:glycosyltransferase activity"/>
    <property type="evidence" value="ECO:0007669"/>
    <property type="project" value="InterPro"/>
</dbReference>
<keyword evidence="3" id="KW-0808">Transferase</keyword>
<dbReference type="CDD" id="cd03794">
    <property type="entry name" value="GT4_WbuB-like"/>
    <property type="match status" value="1"/>
</dbReference>
<proteinExistence type="predicted"/>
<feature type="domain" description="Glycosyl transferase family 1" evidence="1">
    <location>
        <begin position="258"/>
        <end position="416"/>
    </location>
</feature>
<dbReference type="Pfam" id="PF00534">
    <property type="entry name" value="Glycos_transf_1"/>
    <property type="match status" value="1"/>
</dbReference>
<keyword evidence="4" id="KW-1185">Reference proteome</keyword>
<dbReference type="GO" id="GO:1901135">
    <property type="term" value="P:carbohydrate derivative metabolic process"/>
    <property type="evidence" value="ECO:0007669"/>
    <property type="project" value="UniProtKB-ARBA"/>
</dbReference>
<dbReference type="STRING" id="45074.Lsan_0636"/>
<dbReference type="InterPro" id="IPR028098">
    <property type="entry name" value="Glyco_trans_4-like_N"/>
</dbReference>
<evidence type="ECO:0000313" key="3">
    <source>
        <dbReference type="EMBL" id="KTD66396.1"/>
    </source>
</evidence>
<dbReference type="PATRIC" id="fig|45074.5.peg.670"/>
<name>A0A0W0ZB61_9GAMM</name>
<dbReference type="PANTHER" id="PTHR12526">
    <property type="entry name" value="GLYCOSYLTRANSFERASE"/>
    <property type="match status" value="1"/>
</dbReference>
<comment type="caution">
    <text evidence="3">The sequence shown here is derived from an EMBL/GenBank/DDBJ whole genome shotgun (WGS) entry which is preliminary data.</text>
</comment>
<dbReference type="Pfam" id="PF13579">
    <property type="entry name" value="Glyco_trans_4_4"/>
    <property type="match status" value="1"/>
</dbReference>
<sequence length="442" mass="49894">MCSVEKSLNIGLKSFFIYNSELLNEATQPINLKKQVKILVVSQYFWPETFIINELVQCLAAQGHQIEVVTGKPNYPEGIIFEGYRASGHYTETFHDIPIHRAPLFPRGKGGKRLVLNYLSFIVNGLYHFPRFIKGKQFDVVFVFVPSPITSVIPAIYLKWRLKAHLAVWVQDLWPESVQATGFIQNRFLLKIIGYVVKGIYAASDTLLVQSKVFPTLMEKYTSLEKVVYYPNSFLEPESSSTHHDLPTHLLSELESYTCFVFAGNLGTAQALETIINAAERMSHLTQCKILLIGSGSMSDWLLLQIAQRKIKNILIPGRFPAVVMPIIFSKAAALLVTLKKDELFSYTIPSKVQAYLAAGRPILAALDGEGARIVQEAQAGLVSPAEDADALAKNMEKLYYMPISEREKLGRAARAFFLEHFEMTTQSRRLIEIFNNKIKKR</sequence>
<dbReference type="Proteomes" id="UP000054703">
    <property type="component" value="Unassembled WGS sequence"/>
</dbReference>
<dbReference type="AlphaFoldDB" id="A0A0W0ZB61"/>
<evidence type="ECO:0000259" key="1">
    <source>
        <dbReference type="Pfam" id="PF00534"/>
    </source>
</evidence>
<dbReference type="EMBL" id="LNYU01000010">
    <property type="protein sequence ID" value="KTD66396.1"/>
    <property type="molecule type" value="Genomic_DNA"/>
</dbReference>
<organism evidence="3 4">
    <name type="scientific">Legionella santicrucis</name>
    <dbReference type="NCBI Taxonomy" id="45074"/>
    <lineage>
        <taxon>Bacteria</taxon>
        <taxon>Pseudomonadati</taxon>
        <taxon>Pseudomonadota</taxon>
        <taxon>Gammaproteobacteria</taxon>
        <taxon>Legionellales</taxon>
        <taxon>Legionellaceae</taxon>
        <taxon>Legionella</taxon>
    </lineage>
</organism>
<dbReference type="InterPro" id="IPR001296">
    <property type="entry name" value="Glyco_trans_1"/>
</dbReference>
<dbReference type="SUPFAM" id="SSF53756">
    <property type="entry name" value="UDP-Glycosyltransferase/glycogen phosphorylase"/>
    <property type="match status" value="1"/>
</dbReference>
<gene>
    <name evidence="3" type="ORF">Lsan_0636</name>
</gene>
<evidence type="ECO:0000313" key="4">
    <source>
        <dbReference type="Proteomes" id="UP000054703"/>
    </source>
</evidence>
<feature type="domain" description="Glycosyltransferase subfamily 4-like N-terminal" evidence="2">
    <location>
        <begin position="52"/>
        <end position="212"/>
    </location>
</feature>
<protein>
    <submittedName>
        <fullName evidence="3">Glycosyltransferase, group 1 family</fullName>
    </submittedName>
</protein>
<reference evidence="3 4" key="1">
    <citation type="submission" date="2015-11" db="EMBL/GenBank/DDBJ databases">
        <title>Genomic analysis of 38 Legionella species identifies large and diverse effector repertoires.</title>
        <authorList>
            <person name="Burstein D."/>
            <person name="Amaro F."/>
            <person name="Zusman T."/>
            <person name="Lifshitz Z."/>
            <person name="Cohen O."/>
            <person name="Gilbert J.A."/>
            <person name="Pupko T."/>
            <person name="Shuman H.A."/>
            <person name="Segal G."/>
        </authorList>
    </citation>
    <scope>NUCLEOTIDE SEQUENCE [LARGE SCALE GENOMIC DNA]</scope>
    <source>
        <strain evidence="3 4">SC-63-C7</strain>
    </source>
</reference>